<comment type="caution">
    <text evidence="1">The sequence shown here is derived from an EMBL/GenBank/DDBJ whole genome shotgun (WGS) entry which is preliminary data.</text>
</comment>
<proteinExistence type="predicted"/>
<evidence type="ECO:0000313" key="2">
    <source>
        <dbReference type="Proteomes" id="UP000789920"/>
    </source>
</evidence>
<evidence type="ECO:0000313" key="1">
    <source>
        <dbReference type="EMBL" id="CAG8507002.1"/>
    </source>
</evidence>
<organism evidence="1 2">
    <name type="scientific">Racocetra persica</name>
    <dbReference type="NCBI Taxonomy" id="160502"/>
    <lineage>
        <taxon>Eukaryota</taxon>
        <taxon>Fungi</taxon>
        <taxon>Fungi incertae sedis</taxon>
        <taxon>Mucoromycota</taxon>
        <taxon>Glomeromycotina</taxon>
        <taxon>Glomeromycetes</taxon>
        <taxon>Diversisporales</taxon>
        <taxon>Gigasporaceae</taxon>
        <taxon>Racocetra</taxon>
    </lineage>
</organism>
<dbReference type="Proteomes" id="UP000789920">
    <property type="component" value="Unassembled WGS sequence"/>
</dbReference>
<gene>
    <name evidence="1" type="ORF">RPERSI_LOCUS2084</name>
</gene>
<sequence>NGNANSLKITKYFSTTLHVNYKVLTNTGGAIIKPGQGNLPTDWPDTTDSGEAPTKQNKYMIYTKKDKTNDIKIPLNDKNNLQKQQKSSEPTKKGTKSPIEECKQRNATSKELNLFVIQKQPEQNKLAAENNMYNIFLRQCRLNLKRRKYIGVTCNSTAEQIVQSVITTGSNIIQTFMTYISTQQSYSDENMKNFITLKEGKPNLTNDYKLIKLLKGYENDIPELKIVIHASMSLSINDKLQYDSKFN</sequence>
<accession>A0ACA9L613</accession>
<reference evidence="1" key="1">
    <citation type="submission" date="2021-06" db="EMBL/GenBank/DDBJ databases">
        <authorList>
            <person name="Kallberg Y."/>
            <person name="Tangrot J."/>
            <person name="Rosling A."/>
        </authorList>
    </citation>
    <scope>NUCLEOTIDE SEQUENCE</scope>
    <source>
        <strain evidence="1">MA461A</strain>
    </source>
</reference>
<feature type="non-terminal residue" evidence="1">
    <location>
        <position position="1"/>
    </location>
</feature>
<protein>
    <submittedName>
        <fullName evidence="1">9005_t:CDS:1</fullName>
    </submittedName>
</protein>
<dbReference type="EMBL" id="CAJVQC010002167">
    <property type="protein sequence ID" value="CAG8507002.1"/>
    <property type="molecule type" value="Genomic_DNA"/>
</dbReference>
<keyword evidence="2" id="KW-1185">Reference proteome</keyword>
<name>A0ACA9L613_9GLOM</name>